<proteinExistence type="predicted"/>
<evidence type="ECO:0000313" key="2">
    <source>
        <dbReference type="EMBL" id="CAF5019729.1"/>
    </source>
</evidence>
<dbReference type="Proteomes" id="UP000681720">
    <property type="component" value="Unassembled WGS sequence"/>
</dbReference>
<evidence type="ECO:0000313" key="3">
    <source>
        <dbReference type="Proteomes" id="UP000681967"/>
    </source>
</evidence>
<sequence length="62" mass="6654">SGIVIVQQQPITEQQHFLLPTVNNSAPMIITTPLAVPSMITQLPTTTNAQRQSIATTTTLVP</sequence>
<reference evidence="1" key="1">
    <citation type="submission" date="2021-02" db="EMBL/GenBank/DDBJ databases">
        <authorList>
            <person name="Nowell W R."/>
        </authorList>
    </citation>
    <scope>NUCLEOTIDE SEQUENCE</scope>
</reference>
<accession>A0A8S3BP42</accession>
<organism evidence="1 3">
    <name type="scientific">Rotaria magnacalcarata</name>
    <dbReference type="NCBI Taxonomy" id="392030"/>
    <lineage>
        <taxon>Eukaryota</taxon>
        <taxon>Metazoa</taxon>
        <taxon>Spiralia</taxon>
        <taxon>Gnathifera</taxon>
        <taxon>Rotifera</taxon>
        <taxon>Eurotatoria</taxon>
        <taxon>Bdelloidea</taxon>
        <taxon>Philodinida</taxon>
        <taxon>Philodinidae</taxon>
        <taxon>Rotaria</taxon>
    </lineage>
</organism>
<gene>
    <name evidence="1" type="ORF">BYL167_LOCUS49721</name>
    <name evidence="2" type="ORF">GIL414_LOCUS58312</name>
</gene>
<protein>
    <submittedName>
        <fullName evidence="1">Uncharacterized protein</fullName>
    </submittedName>
</protein>
<dbReference type="AlphaFoldDB" id="A0A8S3BP42"/>
<comment type="caution">
    <text evidence="1">The sequence shown here is derived from an EMBL/GenBank/DDBJ whole genome shotgun (WGS) entry which is preliminary data.</text>
</comment>
<evidence type="ECO:0000313" key="1">
    <source>
        <dbReference type="EMBL" id="CAF4838258.1"/>
    </source>
</evidence>
<feature type="non-terminal residue" evidence="1">
    <location>
        <position position="1"/>
    </location>
</feature>
<feature type="non-terminal residue" evidence="1">
    <location>
        <position position="62"/>
    </location>
</feature>
<dbReference type="EMBL" id="CAJOBH010148868">
    <property type="protein sequence ID" value="CAF4838258.1"/>
    <property type="molecule type" value="Genomic_DNA"/>
</dbReference>
<dbReference type="EMBL" id="CAJOBJ010214877">
    <property type="protein sequence ID" value="CAF5019729.1"/>
    <property type="molecule type" value="Genomic_DNA"/>
</dbReference>
<dbReference type="Proteomes" id="UP000681967">
    <property type="component" value="Unassembled WGS sequence"/>
</dbReference>
<name>A0A8S3BP42_9BILA</name>